<organism evidence="2 3">
    <name type="scientific">Salvia divinorum</name>
    <name type="common">Maria pastora</name>
    <name type="synonym">Diviner's sage</name>
    <dbReference type="NCBI Taxonomy" id="28513"/>
    <lineage>
        <taxon>Eukaryota</taxon>
        <taxon>Viridiplantae</taxon>
        <taxon>Streptophyta</taxon>
        <taxon>Embryophyta</taxon>
        <taxon>Tracheophyta</taxon>
        <taxon>Spermatophyta</taxon>
        <taxon>Magnoliopsida</taxon>
        <taxon>eudicotyledons</taxon>
        <taxon>Gunneridae</taxon>
        <taxon>Pentapetalae</taxon>
        <taxon>asterids</taxon>
        <taxon>lamiids</taxon>
        <taxon>Lamiales</taxon>
        <taxon>Lamiaceae</taxon>
        <taxon>Nepetoideae</taxon>
        <taxon>Mentheae</taxon>
        <taxon>Salviinae</taxon>
        <taxon>Salvia</taxon>
        <taxon>Salvia subgen. Calosphace</taxon>
    </lineage>
</organism>
<protein>
    <submittedName>
        <fullName evidence="2">TBC1 domain family member 8B-like</fullName>
    </submittedName>
</protein>
<dbReference type="Proteomes" id="UP001567538">
    <property type="component" value="Unassembled WGS sequence"/>
</dbReference>
<sequence length="249" mass="28788">MLLSLLSKRTLYDDRRDSYRFTVRPQHAHRYREYANIYKEDRQNGRDFLCRKKSMQGLVMLRKTTLDLWFLRLQSSHVISVKQLLRKGMVHPKKLLPFLKSLLLKMQNQIVEGSEDDSKRTDSADAPTVKTSSREKLSPESCFPGKEELASLVRLGVPKDLRGEVWQAFVGVRTRRVDRYYQDLLAVECDASSDGKEHYKSASEGKKFNLPEKLKMQIGKVVSCMAPGLYRSIFLIRSALNISRPTCIE</sequence>
<evidence type="ECO:0000313" key="2">
    <source>
        <dbReference type="EMBL" id="KAL1541244.1"/>
    </source>
</evidence>
<dbReference type="Gene3D" id="1.10.10.750">
    <property type="entry name" value="Ypt/Rab-GAP domain of gyp1p, domain 1"/>
    <property type="match status" value="1"/>
</dbReference>
<dbReference type="EMBL" id="JBEAFC010000009">
    <property type="protein sequence ID" value="KAL1541244.1"/>
    <property type="molecule type" value="Genomic_DNA"/>
</dbReference>
<proteinExistence type="predicted"/>
<keyword evidence="3" id="KW-1185">Reference proteome</keyword>
<dbReference type="SUPFAM" id="SSF47923">
    <property type="entry name" value="Ypt/Rab-GAP domain of gyp1p"/>
    <property type="match status" value="1"/>
</dbReference>
<comment type="caution">
    <text evidence="2">The sequence shown here is derived from an EMBL/GenBank/DDBJ whole genome shotgun (WGS) entry which is preliminary data.</text>
</comment>
<evidence type="ECO:0000256" key="1">
    <source>
        <dbReference type="SAM" id="MobiDB-lite"/>
    </source>
</evidence>
<dbReference type="InterPro" id="IPR035969">
    <property type="entry name" value="Rab-GAP_TBC_sf"/>
</dbReference>
<reference evidence="2 3" key="1">
    <citation type="submission" date="2024-06" db="EMBL/GenBank/DDBJ databases">
        <title>A chromosome level genome sequence of Diviner's sage (Salvia divinorum).</title>
        <authorList>
            <person name="Ford S.A."/>
            <person name="Ro D.-K."/>
            <person name="Ness R.W."/>
            <person name="Phillips M.A."/>
        </authorList>
    </citation>
    <scope>NUCLEOTIDE SEQUENCE [LARGE SCALE GENOMIC DNA]</scope>
    <source>
        <strain evidence="2">SAF-2024a</strain>
        <tissue evidence="2">Leaf</tissue>
    </source>
</reference>
<feature type="region of interest" description="Disordered" evidence="1">
    <location>
        <begin position="113"/>
        <end position="142"/>
    </location>
</feature>
<evidence type="ECO:0000313" key="3">
    <source>
        <dbReference type="Proteomes" id="UP001567538"/>
    </source>
</evidence>
<accession>A0ABD1GB14</accession>
<name>A0ABD1GB14_SALDI</name>
<gene>
    <name evidence="2" type="ORF">AAHA92_25493</name>
</gene>
<dbReference type="AlphaFoldDB" id="A0ABD1GB14"/>